<keyword evidence="1" id="KW-1133">Transmembrane helix</keyword>
<comment type="caution">
    <text evidence="2">The sequence shown here is derived from an EMBL/GenBank/DDBJ whole genome shotgun (WGS) entry which is preliminary data.</text>
</comment>
<protein>
    <submittedName>
        <fullName evidence="2">Uncharacterized protein</fullName>
    </submittedName>
</protein>
<dbReference type="EMBL" id="BARV01042670">
    <property type="protein sequence ID" value="GAI49862.1"/>
    <property type="molecule type" value="Genomic_DNA"/>
</dbReference>
<keyword evidence="1" id="KW-0472">Membrane</keyword>
<name>X1P0L9_9ZZZZ</name>
<proteinExistence type="predicted"/>
<dbReference type="AlphaFoldDB" id="X1P0L9"/>
<feature type="non-terminal residue" evidence="2">
    <location>
        <position position="48"/>
    </location>
</feature>
<feature type="transmembrane region" description="Helical" evidence="1">
    <location>
        <begin position="16"/>
        <end position="39"/>
    </location>
</feature>
<evidence type="ECO:0000256" key="1">
    <source>
        <dbReference type="SAM" id="Phobius"/>
    </source>
</evidence>
<reference evidence="2" key="1">
    <citation type="journal article" date="2014" name="Front. Microbiol.">
        <title>High frequency of phylogenetically diverse reductive dehalogenase-homologous genes in deep subseafloor sedimentary metagenomes.</title>
        <authorList>
            <person name="Kawai M."/>
            <person name="Futagami T."/>
            <person name="Toyoda A."/>
            <person name="Takaki Y."/>
            <person name="Nishi S."/>
            <person name="Hori S."/>
            <person name="Arai W."/>
            <person name="Tsubouchi T."/>
            <person name="Morono Y."/>
            <person name="Uchiyama I."/>
            <person name="Ito T."/>
            <person name="Fujiyama A."/>
            <person name="Inagaki F."/>
            <person name="Takami H."/>
        </authorList>
    </citation>
    <scope>NUCLEOTIDE SEQUENCE</scope>
    <source>
        <strain evidence="2">Expedition CK06-06</strain>
    </source>
</reference>
<sequence>MSVLKVSWGLLKYKPWLAFFGFLSDIFFFIQPLAASLVAREIFNHIEG</sequence>
<organism evidence="2">
    <name type="scientific">marine sediment metagenome</name>
    <dbReference type="NCBI Taxonomy" id="412755"/>
    <lineage>
        <taxon>unclassified sequences</taxon>
        <taxon>metagenomes</taxon>
        <taxon>ecological metagenomes</taxon>
    </lineage>
</organism>
<gene>
    <name evidence="2" type="ORF">S06H3_64065</name>
</gene>
<evidence type="ECO:0000313" key="2">
    <source>
        <dbReference type="EMBL" id="GAI49862.1"/>
    </source>
</evidence>
<keyword evidence="1" id="KW-0812">Transmembrane</keyword>
<accession>X1P0L9</accession>